<gene>
    <name evidence="1" type="ORF">PCOR1329_LOCUS36495</name>
</gene>
<evidence type="ECO:0000313" key="2">
    <source>
        <dbReference type="Proteomes" id="UP001189429"/>
    </source>
</evidence>
<name>A0ABN9T870_9DINO</name>
<evidence type="ECO:0000313" key="1">
    <source>
        <dbReference type="EMBL" id="CAK0841229.1"/>
    </source>
</evidence>
<accession>A0ABN9T870</accession>
<proteinExistence type="predicted"/>
<dbReference type="EMBL" id="CAUYUJ010014438">
    <property type="protein sequence ID" value="CAK0841229.1"/>
    <property type="molecule type" value="Genomic_DNA"/>
</dbReference>
<dbReference type="Proteomes" id="UP001189429">
    <property type="component" value="Unassembled WGS sequence"/>
</dbReference>
<comment type="caution">
    <text evidence="1">The sequence shown here is derived from an EMBL/GenBank/DDBJ whole genome shotgun (WGS) entry which is preliminary data.</text>
</comment>
<protein>
    <recommendedName>
        <fullName evidence="3">Selenoprotein O</fullName>
    </recommendedName>
</protein>
<keyword evidence="2" id="KW-1185">Reference proteome</keyword>
<organism evidence="1 2">
    <name type="scientific">Prorocentrum cordatum</name>
    <dbReference type="NCBI Taxonomy" id="2364126"/>
    <lineage>
        <taxon>Eukaryota</taxon>
        <taxon>Sar</taxon>
        <taxon>Alveolata</taxon>
        <taxon>Dinophyceae</taxon>
        <taxon>Prorocentrales</taxon>
        <taxon>Prorocentraceae</taxon>
        <taxon>Prorocentrum</taxon>
    </lineage>
</organism>
<evidence type="ECO:0008006" key="3">
    <source>
        <dbReference type="Google" id="ProtNLM"/>
    </source>
</evidence>
<reference evidence="1" key="1">
    <citation type="submission" date="2023-10" db="EMBL/GenBank/DDBJ databases">
        <authorList>
            <person name="Chen Y."/>
            <person name="Shah S."/>
            <person name="Dougan E. K."/>
            <person name="Thang M."/>
            <person name="Chan C."/>
        </authorList>
    </citation>
    <scope>NUCLEOTIDE SEQUENCE [LARGE SCALE GENOMIC DNA]</scope>
</reference>
<sequence length="580" mass="63654">MPAAAPSSEQIDAFFQMLEQAAPFPEAELAALAPPAVVEKWKSIGATQSAPWIWATVRELSLVSFLAPNARFTPLASFFAFSLSWMLLLRPGARRTPNLWLHHYLRLQALPNPAAKAALKERLQKLRDVSFRVGTGPLEGIGLKMYSDACCAAAGSFLAEGSQFLQWLQQELGLNKAIATQLWERMAWQRDVVNATRSFEMTHPFLGVLGAIHVEDVWHLFSQPDPLGARGRIGFAYTRPSMKRAREIHDANAELQNEKGTDKLEERIVNKFFAVYKARAIEHVGEGSFTHHLGYPFRNNDFPSTGGGQAETGFFDVFDAHAQQQEDAHLVQHEEAKKHGKLKGLHLRHALNWANAMNARGDVASDAWNTAIDLNALKAAQLIGDFSEKLADEMSNVARDAPAGGGGSVPGRGHAEKIRVTLSLSLSALRREIPVGQRAFTKALVIAMLKMQTIWLESTNLKAHSEIRDNLPAASNDEKLTAVWRCMALVKALQLGRAAMSTNPHGAKKMHLVKRSVIASDAHRQEFEAALNALGMEPGQYAAPTAEVADASRPQTAPALVRSAWASEAAQEAVTTLQQW</sequence>